<feature type="region of interest" description="Disordered" evidence="2">
    <location>
        <begin position="116"/>
        <end position="143"/>
    </location>
</feature>
<evidence type="ECO:0000256" key="2">
    <source>
        <dbReference type="SAM" id="MobiDB-lite"/>
    </source>
</evidence>
<evidence type="ECO:0000313" key="4">
    <source>
        <dbReference type="EMBL" id="XDQ55913.1"/>
    </source>
</evidence>
<dbReference type="PANTHER" id="PTHR12526">
    <property type="entry name" value="GLYCOSYLTRANSFERASE"/>
    <property type="match status" value="1"/>
</dbReference>
<protein>
    <recommendedName>
        <fullName evidence="1">D-inositol 3-phosphate glycosyltransferase</fullName>
    </recommendedName>
</protein>
<dbReference type="RefSeq" id="WP_369249038.1">
    <property type="nucleotide sequence ID" value="NZ_CP163443.1"/>
</dbReference>
<proteinExistence type="predicted"/>
<dbReference type="EMBL" id="CP163443">
    <property type="protein sequence ID" value="XDQ55913.1"/>
    <property type="molecule type" value="Genomic_DNA"/>
</dbReference>
<dbReference type="SUPFAM" id="SSF53756">
    <property type="entry name" value="UDP-Glycosyltransferase/glycogen phosphorylase"/>
    <property type="match status" value="1"/>
</dbReference>
<dbReference type="GO" id="GO:0016757">
    <property type="term" value="F:glycosyltransferase activity"/>
    <property type="evidence" value="ECO:0007669"/>
    <property type="project" value="TreeGrafter"/>
</dbReference>
<organism evidence="4">
    <name type="scientific">Streptomyces sp. R41</name>
    <dbReference type="NCBI Taxonomy" id="3238632"/>
    <lineage>
        <taxon>Bacteria</taxon>
        <taxon>Bacillati</taxon>
        <taxon>Actinomycetota</taxon>
        <taxon>Actinomycetes</taxon>
        <taxon>Kitasatosporales</taxon>
        <taxon>Streptomycetaceae</taxon>
        <taxon>Streptomyces</taxon>
    </lineage>
</organism>
<feature type="domain" description="DUF3492" evidence="3">
    <location>
        <begin position="225"/>
        <end position="320"/>
    </location>
</feature>
<feature type="compositionally biased region" description="Gly residues" evidence="2">
    <location>
        <begin position="126"/>
        <end position="138"/>
    </location>
</feature>
<dbReference type="Pfam" id="PF13692">
    <property type="entry name" value="Glyco_trans_1_4"/>
    <property type="match status" value="1"/>
</dbReference>
<feature type="domain" description="DUF3492" evidence="3">
    <location>
        <begin position="1"/>
        <end position="69"/>
    </location>
</feature>
<dbReference type="Pfam" id="PF11997">
    <property type="entry name" value="DUF3492"/>
    <property type="match status" value="2"/>
</dbReference>
<evidence type="ECO:0000256" key="1">
    <source>
        <dbReference type="ARBA" id="ARBA00021292"/>
    </source>
</evidence>
<reference evidence="4" key="1">
    <citation type="submission" date="2024-07" db="EMBL/GenBank/DDBJ databases">
        <authorList>
            <person name="Yu S.T."/>
        </authorList>
    </citation>
    <scope>NUCLEOTIDE SEQUENCE</scope>
    <source>
        <strain evidence="4">R41</strain>
    </source>
</reference>
<gene>
    <name evidence="4" type="ORF">AB5J53_31725</name>
</gene>
<accession>A0AB39RPL9</accession>
<dbReference type="Gene3D" id="3.40.50.2000">
    <property type="entry name" value="Glycogen Phosphorylase B"/>
    <property type="match status" value="2"/>
</dbReference>
<evidence type="ECO:0000259" key="3">
    <source>
        <dbReference type="Pfam" id="PF11997"/>
    </source>
</evidence>
<sequence>MRIGLLTEGGYPYVSGDARLWCDRLVRGLGQHEFDIYALSRSERQEDEGWIPLPPQVSRVRTAPLWTAEDDIWTGGPKGLVGRVVAGDGRAYGRRARRRFADAYGELAAAMCEGPGTPDADVTAPGGPGAPGGAGTAGGSAASDGVEADRFGSALYGLAELARDEGGLVGALRSEGAVRALERACRAPGALRAARTARVPDLLAVAAHVERALRPLSLDWYEDDGLDSVDLCHAAAGGAAALPGLLARHFSGVPLLVTEYGVQLRTHYLAAATVGEAPAVRALLAAFHGRLAAEVYRAAALITPGNTHARRWQERCGADRAKLRTVYPGMDASRFAEVGESAEGSRCADPHTLVWVGRIEPAKDLISLLHSFAEIRKEEPKTRLRIVGAPAAGPEGATYLAHCKALAAQLFPDEAEGVHAVGDNPVSFEEIGGPEVPSLAEAYASGAVIVLSSVVEGFPISLVEAMFCGRATVSTDVGAVVEVIGGTGLVVPPRNPRALAEACVALLRDPERRERLGAAARARALELFTVEQNIAAFHSIYLEIVSHSPVRRVVVDDEGEPLPFGVPAEAHVPGRWTETRLMAAGRPRWAAGAPVRAAVPLVAGEGA</sequence>
<dbReference type="InterPro" id="IPR022622">
    <property type="entry name" value="DUF3492"/>
</dbReference>
<dbReference type="PANTHER" id="PTHR12526:SF636">
    <property type="entry name" value="BLL3647 PROTEIN"/>
    <property type="match status" value="1"/>
</dbReference>
<name>A0AB39RPL9_9ACTN</name>
<dbReference type="AlphaFoldDB" id="A0AB39RPL9"/>